<keyword evidence="5" id="KW-0808">Transferase</keyword>
<dbReference type="PANTHER" id="PTHR27005">
    <property type="entry name" value="WALL-ASSOCIATED RECEPTOR KINASE-LIKE 21"/>
    <property type="match status" value="1"/>
</dbReference>
<proteinExistence type="predicted"/>
<organism evidence="5 6">
    <name type="scientific">Quercus suber</name>
    <name type="common">Cork oak</name>
    <dbReference type="NCBI Taxonomy" id="58331"/>
    <lineage>
        <taxon>Eukaryota</taxon>
        <taxon>Viridiplantae</taxon>
        <taxon>Streptophyta</taxon>
        <taxon>Embryophyta</taxon>
        <taxon>Tracheophyta</taxon>
        <taxon>Spermatophyta</taxon>
        <taxon>Magnoliopsida</taxon>
        <taxon>eudicotyledons</taxon>
        <taxon>Gunneridae</taxon>
        <taxon>Pentapetalae</taxon>
        <taxon>rosids</taxon>
        <taxon>fabids</taxon>
        <taxon>Fagales</taxon>
        <taxon>Fagaceae</taxon>
        <taxon>Quercus</taxon>
    </lineage>
</organism>
<gene>
    <name evidence="5" type="primary">WAK3_1</name>
    <name evidence="5" type="ORF">CFP56_033741</name>
</gene>
<evidence type="ECO:0000256" key="4">
    <source>
        <dbReference type="ARBA" id="ARBA00047951"/>
    </source>
</evidence>
<keyword evidence="6" id="KW-1185">Reference proteome</keyword>
<comment type="catalytic activity">
    <reaction evidence="3">
        <text>L-seryl-[protein] + ATP = O-phospho-L-seryl-[protein] + ADP + H(+)</text>
        <dbReference type="Rhea" id="RHEA:17989"/>
        <dbReference type="Rhea" id="RHEA-COMP:9863"/>
        <dbReference type="Rhea" id="RHEA-COMP:11604"/>
        <dbReference type="ChEBI" id="CHEBI:15378"/>
        <dbReference type="ChEBI" id="CHEBI:29999"/>
        <dbReference type="ChEBI" id="CHEBI:30616"/>
        <dbReference type="ChEBI" id="CHEBI:83421"/>
        <dbReference type="ChEBI" id="CHEBI:456216"/>
    </reaction>
</comment>
<dbReference type="PANTHER" id="PTHR27005:SF283">
    <property type="entry name" value="OS02G0633066 PROTEIN"/>
    <property type="match status" value="1"/>
</dbReference>
<evidence type="ECO:0000313" key="6">
    <source>
        <dbReference type="Proteomes" id="UP000237347"/>
    </source>
</evidence>
<name>A0AAW0LRM6_QUESU</name>
<comment type="caution">
    <text evidence="5">The sequence shown here is derived from an EMBL/GenBank/DDBJ whole genome shotgun (WGS) entry which is preliminary data.</text>
</comment>
<dbReference type="Gene3D" id="1.10.510.10">
    <property type="entry name" value="Transferase(Phosphotransferase) domain 1"/>
    <property type="match status" value="1"/>
</dbReference>
<dbReference type="GO" id="GO:0004674">
    <property type="term" value="F:protein serine/threonine kinase activity"/>
    <property type="evidence" value="ECO:0007669"/>
    <property type="project" value="TreeGrafter"/>
</dbReference>
<dbReference type="PROSITE" id="PS00108">
    <property type="entry name" value="PROTEIN_KINASE_ST"/>
    <property type="match status" value="1"/>
</dbReference>
<dbReference type="InterPro" id="IPR008271">
    <property type="entry name" value="Ser/Thr_kinase_AS"/>
</dbReference>
<sequence length="136" mass="15575">MPIIHRDIKTANILLDDNSQQKCLTLELQSYFLLIKHTMNFVSVVNEDHLLQILVEHIVNEDNIEQLKEVANLAKWCLNMKGEDRPSMKEVVIKLEGLVFEGNVNVCTNETNYLINSPIESFSTDDSTSSFDTTFE</sequence>
<accession>A0AAW0LRM6</accession>
<keyword evidence="5" id="KW-0675">Receptor</keyword>
<evidence type="ECO:0000313" key="5">
    <source>
        <dbReference type="EMBL" id="KAK7854055.1"/>
    </source>
</evidence>
<evidence type="ECO:0000256" key="3">
    <source>
        <dbReference type="ARBA" id="ARBA00047558"/>
    </source>
</evidence>
<evidence type="ECO:0000256" key="1">
    <source>
        <dbReference type="ARBA" id="ARBA00022741"/>
    </source>
</evidence>
<dbReference type="InterPro" id="IPR011009">
    <property type="entry name" value="Kinase-like_dom_sf"/>
</dbReference>
<protein>
    <submittedName>
        <fullName evidence="5">Wall-associated receptor kinase 3</fullName>
    </submittedName>
</protein>
<dbReference type="GO" id="GO:0005524">
    <property type="term" value="F:ATP binding"/>
    <property type="evidence" value="ECO:0007669"/>
    <property type="project" value="UniProtKB-KW"/>
</dbReference>
<dbReference type="Proteomes" id="UP000237347">
    <property type="component" value="Unassembled WGS sequence"/>
</dbReference>
<dbReference type="GO" id="GO:0007166">
    <property type="term" value="P:cell surface receptor signaling pathway"/>
    <property type="evidence" value="ECO:0007669"/>
    <property type="project" value="InterPro"/>
</dbReference>
<dbReference type="InterPro" id="IPR045274">
    <property type="entry name" value="WAK-like"/>
</dbReference>
<keyword evidence="2" id="KW-0067">ATP-binding</keyword>
<dbReference type="SUPFAM" id="SSF56112">
    <property type="entry name" value="Protein kinase-like (PK-like)"/>
    <property type="match status" value="1"/>
</dbReference>
<dbReference type="GO" id="GO:0005886">
    <property type="term" value="C:plasma membrane"/>
    <property type="evidence" value="ECO:0007669"/>
    <property type="project" value="TreeGrafter"/>
</dbReference>
<keyword evidence="1" id="KW-0547">Nucleotide-binding</keyword>
<keyword evidence="5" id="KW-0418">Kinase</keyword>
<dbReference type="EMBL" id="PKMF04000059">
    <property type="protein sequence ID" value="KAK7854055.1"/>
    <property type="molecule type" value="Genomic_DNA"/>
</dbReference>
<evidence type="ECO:0000256" key="2">
    <source>
        <dbReference type="ARBA" id="ARBA00022840"/>
    </source>
</evidence>
<reference evidence="5 6" key="1">
    <citation type="journal article" date="2018" name="Sci. Data">
        <title>The draft genome sequence of cork oak.</title>
        <authorList>
            <person name="Ramos A.M."/>
            <person name="Usie A."/>
            <person name="Barbosa P."/>
            <person name="Barros P.M."/>
            <person name="Capote T."/>
            <person name="Chaves I."/>
            <person name="Simoes F."/>
            <person name="Abreu I."/>
            <person name="Carrasquinho I."/>
            <person name="Faro C."/>
            <person name="Guimaraes J.B."/>
            <person name="Mendonca D."/>
            <person name="Nobrega F."/>
            <person name="Rodrigues L."/>
            <person name="Saibo N.J.M."/>
            <person name="Varela M.C."/>
            <person name="Egas C."/>
            <person name="Matos J."/>
            <person name="Miguel C.M."/>
            <person name="Oliveira M.M."/>
            <person name="Ricardo C.P."/>
            <person name="Goncalves S."/>
        </authorList>
    </citation>
    <scope>NUCLEOTIDE SEQUENCE [LARGE SCALE GENOMIC DNA]</scope>
    <source>
        <strain evidence="6">cv. HL8</strain>
    </source>
</reference>
<comment type="catalytic activity">
    <reaction evidence="4">
        <text>L-threonyl-[protein] + ATP = O-phospho-L-threonyl-[protein] + ADP + H(+)</text>
        <dbReference type="Rhea" id="RHEA:46608"/>
        <dbReference type="Rhea" id="RHEA-COMP:11060"/>
        <dbReference type="Rhea" id="RHEA-COMP:11605"/>
        <dbReference type="ChEBI" id="CHEBI:15378"/>
        <dbReference type="ChEBI" id="CHEBI:30013"/>
        <dbReference type="ChEBI" id="CHEBI:30616"/>
        <dbReference type="ChEBI" id="CHEBI:61977"/>
        <dbReference type="ChEBI" id="CHEBI:456216"/>
    </reaction>
</comment>
<dbReference type="AlphaFoldDB" id="A0AAW0LRM6"/>